<dbReference type="OrthoDB" id="7823211at2"/>
<reference evidence="1 2" key="1">
    <citation type="submission" date="2015-11" db="EMBL/GenBank/DDBJ databases">
        <title>Draft Genome Sequence of the Strain BR 10423 (Rhizobium sp.) isolated from nodules of Mimosa pudica.</title>
        <authorList>
            <person name="Barauna A.C."/>
            <person name="Zilli J.E."/>
            <person name="Simoes-Araujo J.L."/>
            <person name="Reis V.M."/>
            <person name="James E.K."/>
            <person name="Reis F.B.Jr."/>
            <person name="Rouws L.F."/>
            <person name="Passos S.R."/>
            <person name="Gois S.R."/>
        </authorList>
    </citation>
    <scope>NUCLEOTIDE SEQUENCE [LARGE SCALE GENOMIC DNA]</scope>
    <source>
        <strain evidence="1 2">BR10423</strain>
    </source>
</reference>
<dbReference type="AlphaFoldDB" id="A0A120FQ52"/>
<proteinExistence type="predicted"/>
<comment type="caution">
    <text evidence="1">The sequence shown here is derived from an EMBL/GenBank/DDBJ whole genome shotgun (WGS) entry which is preliminary data.</text>
</comment>
<dbReference type="RefSeq" id="WP_062368722.1">
    <property type="nucleotide sequence ID" value="NZ_LNCD01000025.1"/>
</dbReference>
<evidence type="ECO:0000313" key="2">
    <source>
        <dbReference type="Proteomes" id="UP000068164"/>
    </source>
</evidence>
<keyword evidence="2" id="KW-1185">Reference proteome</keyword>
<gene>
    <name evidence="1" type="ORF">AS026_30605</name>
</gene>
<evidence type="ECO:0000313" key="1">
    <source>
        <dbReference type="EMBL" id="KWV57994.1"/>
    </source>
</evidence>
<accession>A0A120FQ52</accession>
<dbReference type="EMBL" id="LNCD01000025">
    <property type="protein sequence ID" value="KWV57994.1"/>
    <property type="molecule type" value="Genomic_DNA"/>
</dbReference>
<protein>
    <submittedName>
        <fullName evidence="1">Uncharacterized protein</fullName>
    </submittedName>
</protein>
<dbReference type="Proteomes" id="UP000068164">
    <property type="component" value="Unassembled WGS sequence"/>
</dbReference>
<name>A0A120FQ52_9HYPH</name>
<organism evidence="1 2">
    <name type="scientific">Rhizobium altiplani</name>
    <dbReference type="NCBI Taxonomy" id="1864509"/>
    <lineage>
        <taxon>Bacteria</taxon>
        <taxon>Pseudomonadati</taxon>
        <taxon>Pseudomonadota</taxon>
        <taxon>Alphaproteobacteria</taxon>
        <taxon>Hyphomicrobiales</taxon>
        <taxon>Rhizobiaceae</taxon>
        <taxon>Rhizobium/Agrobacterium group</taxon>
        <taxon>Rhizobium</taxon>
    </lineage>
</organism>
<sequence length="245" mass="27500">MRDQYAGDVSDLLKFGFLRALAGTDRTLGVAWYYAPGDDGRPDGRHVEWRDEAAWRHVDASLHAGLSTIPSRSIAALEQAAIWPNGALFHREPMPSRAERGTWGARKRKALEGADIVFLDPDNGVGAESSKHATFSEIRLLRRPGRAVVFITFPSKGKKHDEQLNQLHERLRTETDAREIATLRTNVSVPRGDGSPYLVQRQRWFTVVDYSTELIARAEAFVAATSTVPRVRVRLDGVTDRRCWP</sequence>